<organism evidence="4 5">
    <name type="scientific">Nocardioides thalensis</name>
    <dbReference type="NCBI Taxonomy" id="1914755"/>
    <lineage>
        <taxon>Bacteria</taxon>
        <taxon>Bacillati</taxon>
        <taxon>Actinomycetota</taxon>
        <taxon>Actinomycetes</taxon>
        <taxon>Propionibacteriales</taxon>
        <taxon>Nocardioidaceae</taxon>
        <taxon>Nocardioides</taxon>
    </lineage>
</organism>
<dbReference type="InterPro" id="IPR001647">
    <property type="entry name" value="HTH_TetR"/>
</dbReference>
<protein>
    <submittedName>
        <fullName evidence="4">AcrR family transcriptional regulator</fullName>
    </submittedName>
</protein>
<dbReference type="PROSITE" id="PS01081">
    <property type="entry name" value="HTH_TETR_1"/>
    <property type="match status" value="1"/>
</dbReference>
<dbReference type="Gene3D" id="1.10.357.10">
    <property type="entry name" value="Tetracycline Repressor, domain 2"/>
    <property type="match status" value="1"/>
</dbReference>
<comment type="caution">
    <text evidence="4">The sequence shown here is derived from an EMBL/GenBank/DDBJ whole genome shotgun (WGS) entry which is preliminary data.</text>
</comment>
<dbReference type="GO" id="GO:0000976">
    <property type="term" value="F:transcription cis-regulatory region binding"/>
    <property type="evidence" value="ECO:0007669"/>
    <property type="project" value="TreeGrafter"/>
</dbReference>
<dbReference type="InterPro" id="IPR023772">
    <property type="entry name" value="DNA-bd_HTH_TetR-type_CS"/>
</dbReference>
<feature type="DNA-binding region" description="H-T-H motif" evidence="2">
    <location>
        <begin position="41"/>
        <end position="60"/>
    </location>
</feature>
<dbReference type="InterPro" id="IPR050109">
    <property type="entry name" value="HTH-type_TetR-like_transc_reg"/>
</dbReference>
<dbReference type="PANTHER" id="PTHR30055:SF226">
    <property type="entry name" value="HTH-TYPE TRANSCRIPTIONAL REGULATOR PKSA"/>
    <property type="match status" value="1"/>
</dbReference>
<dbReference type="RefSeq" id="WP_179668785.1">
    <property type="nucleotide sequence ID" value="NZ_JACCFP010000001.1"/>
</dbReference>
<dbReference type="Proteomes" id="UP000530424">
    <property type="component" value="Unassembled WGS sequence"/>
</dbReference>
<evidence type="ECO:0000256" key="1">
    <source>
        <dbReference type="ARBA" id="ARBA00023125"/>
    </source>
</evidence>
<dbReference type="InterPro" id="IPR036271">
    <property type="entry name" value="Tet_transcr_reg_TetR-rel_C_sf"/>
</dbReference>
<reference evidence="4 5" key="1">
    <citation type="submission" date="2020-07" db="EMBL/GenBank/DDBJ databases">
        <title>Sequencing the genomes of 1000 actinobacteria strains.</title>
        <authorList>
            <person name="Klenk H.-P."/>
        </authorList>
    </citation>
    <scope>NUCLEOTIDE SEQUENCE [LARGE SCALE GENOMIC DNA]</scope>
    <source>
        <strain evidence="4 5">DSM 103833</strain>
    </source>
</reference>
<dbReference type="GO" id="GO:0003700">
    <property type="term" value="F:DNA-binding transcription factor activity"/>
    <property type="evidence" value="ECO:0007669"/>
    <property type="project" value="TreeGrafter"/>
</dbReference>
<accession>A0A853C864</accession>
<gene>
    <name evidence="4" type="ORF">HNR19_003111</name>
</gene>
<dbReference type="PROSITE" id="PS50977">
    <property type="entry name" value="HTH_TETR_2"/>
    <property type="match status" value="1"/>
</dbReference>
<evidence type="ECO:0000259" key="3">
    <source>
        <dbReference type="PROSITE" id="PS50977"/>
    </source>
</evidence>
<feature type="domain" description="HTH tetR-type" evidence="3">
    <location>
        <begin position="19"/>
        <end position="78"/>
    </location>
</feature>
<dbReference type="InterPro" id="IPR045823">
    <property type="entry name" value="TetR_C_32"/>
</dbReference>
<proteinExistence type="predicted"/>
<sequence length="227" mass="24178">MSTPVKGDGRSQRWQAHRTARRAEFVEAAVRAVEAVGPDASIADIAREAGVSKPVLYRYFADKAELHAEVGRWGAELVLDRVVSAVLAPATARARIDAGVAAYLDTIAEHPQTFLLLSTQHAGSADPLADGKQRAATKLARIIGSGLRQLGVDSAGAEPWAFGMVGMAVSVGQWWLDRRTMSRAAVADYLSGFIWHALSGAADEYGVPLSALDPPDNVRPLDPGRQA</sequence>
<keyword evidence="1 2" id="KW-0238">DNA-binding</keyword>
<evidence type="ECO:0000256" key="2">
    <source>
        <dbReference type="PROSITE-ProRule" id="PRU00335"/>
    </source>
</evidence>
<dbReference type="PANTHER" id="PTHR30055">
    <property type="entry name" value="HTH-TYPE TRANSCRIPTIONAL REGULATOR RUTR"/>
    <property type="match status" value="1"/>
</dbReference>
<dbReference type="Pfam" id="PF00440">
    <property type="entry name" value="TetR_N"/>
    <property type="match status" value="1"/>
</dbReference>
<name>A0A853C864_9ACTN</name>
<evidence type="ECO:0000313" key="5">
    <source>
        <dbReference type="Proteomes" id="UP000530424"/>
    </source>
</evidence>
<dbReference type="SUPFAM" id="SSF48498">
    <property type="entry name" value="Tetracyclin repressor-like, C-terminal domain"/>
    <property type="match status" value="1"/>
</dbReference>
<dbReference type="AlphaFoldDB" id="A0A853C864"/>
<dbReference type="InterPro" id="IPR009057">
    <property type="entry name" value="Homeodomain-like_sf"/>
</dbReference>
<evidence type="ECO:0000313" key="4">
    <source>
        <dbReference type="EMBL" id="NYJ02413.1"/>
    </source>
</evidence>
<dbReference type="EMBL" id="JACCFP010000001">
    <property type="protein sequence ID" value="NYJ02413.1"/>
    <property type="molecule type" value="Genomic_DNA"/>
</dbReference>
<dbReference type="SUPFAM" id="SSF46689">
    <property type="entry name" value="Homeodomain-like"/>
    <property type="match status" value="1"/>
</dbReference>
<dbReference type="Pfam" id="PF19344">
    <property type="entry name" value="TetR_C_32"/>
    <property type="match status" value="1"/>
</dbReference>
<keyword evidence="5" id="KW-1185">Reference proteome</keyword>